<dbReference type="GO" id="GO:0005811">
    <property type="term" value="C:lipid droplet"/>
    <property type="evidence" value="ECO:0007669"/>
    <property type="project" value="TreeGrafter"/>
</dbReference>
<dbReference type="Proteomes" id="UP000717328">
    <property type="component" value="Unassembled WGS sequence"/>
</dbReference>
<dbReference type="InterPro" id="IPR053056">
    <property type="entry name" value="Lipid_Metab_Assoc_Protein"/>
</dbReference>
<accession>A0A9P7FVK7</accession>
<feature type="region of interest" description="Disordered" evidence="1">
    <location>
        <begin position="293"/>
        <end position="313"/>
    </location>
</feature>
<feature type="region of interest" description="Disordered" evidence="1">
    <location>
        <begin position="373"/>
        <end position="483"/>
    </location>
</feature>
<name>A0A9P7FVK7_9AGAR</name>
<evidence type="ECO:0000313" key="3">
    <source>
        <dbReference type="Proteomes" id="UP000717328"/>
    </source>
</evidence>
<feature type="compositionally biased region" description="Acidic residues" evidence="1">
    <location>
        <begin position="461"/>
        <end position="473"/>
    </location>
</feature>
<evidence type="ECO:0000313" key="2">
    <source>
        <dbReference type="EMBL" id="KAG5635872.1"/>
    </source>
</evidence>
<keyword evidence="3" id="KW-1185">Reference proteome</keyword>
<dbReference type="Pfam" id="PF09804">
    <property type="entry name" value="DENND11"/>
    <property type="match status" value="1"/>
</dbReference>
<proteinExistence type="predicted"/>
<feature type="compositionally biased region" description="Low complexity" evidence="1">
    <location>
        <begin position="384"/>
        <end position="402"/>
    </location>
</feature>
<dbReference type="EMBL" id="JABCKI010006010">
    <property type="protein sequence ID" value="KAG5635872.1"/>
    <property type="molecule type" value="Genomic_DNA"/>
</dbReference>
<protein>
    <submittedName>
        <fullName evidence="2">Uncharacterized protein</fullName>
    </submittedName>
</protein>
<evidence type="ECO:0000256" key="1">
    <source>
        <dbReference type="SAM" id="MobiDB-lite"/>
    </source>
</evidence>
<sequence>MLHSTRRRETSLTGIRKPAKDGQHGVCVFRRRKTLEHGHRGFRLSSVGILLAKSRRPRPWRHVAALKELVAQIHTEAEADGESESEGSNKWALACAFFEERRVRRADLGGAGDWLGWSSEIFEDLLPTLHLPHMLRLLGPSSLTLYKHVLGRRRILVYTAPPVEPASILCHAAADLCFEAQLNAADVGTSRARSPLAVLGMVTLIDMDRLGTESSTGHGWIACTTDALFLEKPACYDLLIDLTTPSPTFSASKPVSPPVQNGKTHRLSTVRFSWSDVKLWNELERILTLAPSSPCPGCASSSSTNSSSEKPRTWPDAWRVYEDVCVLCAGLWMGPWRTIDSGVRLEGDDDLGGQYVGETKEGPGAYVRSLGMGIEGRPPGPGGSLSAATSAVPATPSSPALTQTARSTRRTSGLSWSSVRGTAIGSPSLSSFPKSIGIGKGKGKGCQPSSSGINDGAETLAESEEDSAEGSEENEGKGGQARTVHVRTTHTLLQTFHAHTAFQVSVLEGLLPALRRENRGGESSPTPRTVVLAPKDMLAFELGPLSSADVRYLEWLAAEYAPLGTNVVVRRGWREVLGVLVGWY</sequence>
<dbReference type="InterPro" id="IPR018626">
    <property type="entry name" value="LCHN/Anr2"/>
</dbReference>
<reference evidence="2" key="1">
    <citation type="submission" date="2021-02" db="EMBL/GenBank/DDBJ databases">
        <authorList>
            <person name="Nieuwenhuis M."/>
            <person name="Van De Peppel L.J.J."/>
        </authorList>
    </citation>
    <scope>NUCLEOTIDE SEQUENCE</scope>
    <source>
        <strain evidence="2">D49</strain>
    </source>
</reference>
<dbReference type="AlphaFoldDB" id="A0A9P7FVK7"/>
<gene>
    <name evidence="2" type="ORF">H0H81_009830</name>
</gene>
<comment type="caution">
    <text evidence="2">The sequence shown here is derived from an EMBL/GenBank/DDBJ whole genome shotgun (WGS) entry which is preliminary data.</text>
</comment>
<organism evidence="2 3">
    <name type="scientific">Sphagnurus paluster</name>
    <dbReference type="NCBI Taxonomy" id="117069"/>
    <lineage>
        <taxon>Eukaryota</taxon>
        <taxon>Fungi</taxon>
        <taxon>Dikarya</taxon>
        <taxon>Basidiomycota</taxon>
        <taxon>Agaricomycotina</taxon>
        <taxon>Agaricomycetes</taxon>
        <taxon>Agaricomycetidae</taxon>
        <taxon>Agaricales</taxon>
        <taxon>Tricholomatineae</taxon>
        <taxon>Lyophyllaceae</taxon>
        <taxon>Sphagnurus</taxon>
    </lineage>
</organism>
<reference evidence="2" key="2">
    <citation type="submission" date="2021-10" db="EMBL/GenBank/DDBJ databases">
        <title>Phylogenomics reveals ancestral predisposition of the termite-cultivated fungus Termitomyces towards a domesticated lifestyle.</title>
        <authorList>
            <person name="Auxier B."/>
            <person name="Grum-Grzhimaylo A."/>
            <person name="Cardenas M.E."/>
            <person name="Lodge J.D."/>
            <person name="Laessoe T."/>
            <person name="Pedersen O."/>
            <person name="Smith M.E."/>
            <person name="Kuyper T.W."/>
            <person name="Franco-Molano E.A."/>
            <person name="Baroni T.J."/>
            <person name="Aanen D.K."/>
        </authorList>
    </citation>
    <scope>NUCLEOTIDE SEQUENCE</scope>
    <source>
        <strain evidence="2">D49</strain>
    </source>
</reference>
<feature type="region of interest" description="Disordered" evidence="1">
    <location>
        <begin position="1"/>
        <end position="20"/>
    </location>
</feature>
<feature type="compositionally biased region" description="Polar residues" evidence="1">
    <location>
        <begin position="403"/>
        <end position="433"/>
    </location>
</feature>
<dbReference type="PANTHER" id="PTHR28153:SF1">
    <property type="entry name" value="DUF4484 DOMAIN-CONTAINING PROTEIN"/>
    <property type="match status" value="1"/>
</dbReference>
<dbReference type="OrthoDB" id="2152680at2759"/>
<feature type="compositionally biased region" description="Low complexity" evidence="1">
    <location>
        <begin position="293"/>
        <end position="308"/>
    </location>
</feature>
<dbReference type="PANTHER" id="PTHR28153">
    <property type="entry name" value="PROTEIN, PUTATIVE-RELATED"/>
    <property type="match status" value="1"/>
</dbReference>